<accession>A0A1C2G3U0</accession>
<dbReference type="PIRSF" id="PIRSF026649">
    <property type="entry name" value="MsbB"/>
    <property type="match status" value="1"/>
</dbReference>
<keyword evidence="4 7" id="KW-0808">Transferase</keyword>
<dbReference type="GO" id="GO:0016746">
    <property type="term" value="F:acyltransferase activity"/>
    <property type="evidence" value="ECO:0007669"/>
    <property type="project" value="UniProtKB-KW"/>
</dbReference>
<keyword evidence="6 7" id="KW-0012">Acyltransferase</keyword>
<keyword evidence="5" id="KW-0472">Membrane</keyword>
<evidence type="ECO:0000256" key="5">
    <source>
        <dbReference type="ARBA" id="ARBA00023136"/>
    </source>
</evidence>
<gene>
    <name evidence="7" type="ORF">C4900_00665</name>
</gene>
<sequence length="312" mass="35252">MIAVSDLPGAHRVRFAWRLLAPRHWPTWGAVAFLRASLYLPLGARARIADILGRLYYRGNRKRRRIAATNMGLCFPEWTAERRERAVREHFRLAALALFHMAVLWWGDERMLDCCLQVVGLEHYEAARAAGRNIIVLHCHCVGLEASLALSRYFPYVGFVKPLKDPVLDFVMTRGRERFGGRVFARETGMRPFIRAVKAGYGASYVPDEDLGPKESVYAPFFGVPAATLPTLGRLARLTDAAVIPCFTRLLPRGGCELWLEPPLVGFPTDSPVGDATVMNATIERAVLKMPEQYLWTMKRFKTRDTGQSLYD</sequence>
<dbReference type="GO" id="GO:0005886">
    <property type="term" value="C:plasma membrane"/>
    <property type="evidence" value="ECO:0007669"/>
    <property type="project" value="UniProtKB-SubCell"/>
</dbReference>
<keyword evidence="3" id="KW-0997">Cell inner membrane</keyword>
<proteinExistence type="predicted"/>
<dbReference type="Pfam" id="PF03279">
    <property type="entry name" value="Lip_A_acyltrans"/>
    <property type="match status" value="1"/>
</dbReference>
<evidence type="ECO:0000256" key="3">
    <source>
        <dbReference type="ARBA" id="ARBA00022519"/>
    </source>
</evidence>
<evidence type="ECO:0000313" key="8">
    <source>
        <dbReference type="Proteomes" id="UP000253250"/>
    </source>
</evidence>
<dbReference type="PANTHER" id="PTHR30606">
    <property type="entry name" value="LIPID A BIOSYNTHESIS LAUROYL ACYLTRANSFERASE"/>
    <property type="match status" value="1"/>
</dbReference>
<keyword evidence="2" id="KW-1003">Cell membrane</keyword>
<name>A0A1C2G3U0_9GAMM</name>
<comment type="subcellular location">
    <subcellularLocation>
        <location evidence="1">Cell inner membrane</location>
    </subcellularLocation>
</comment>
<dbReference type="RefSeq" id="WP_065969057.1">
    <property type="nucleotide sequence ID" value="NZ_CP080624.1"/>
</dbReference>
<dbReference type="AlphaFoldDB" id="A0A1C2G3U0"/>
<reference evidence="7 8" key="1">
    <citation type="submission" date="2018-02" db="EMBL/GenBank/DDBJ databases">
        <title>Insights into the biology of acidophilic members of the Acidiferrobacteraceae family derived from comparative genomic analyses.</title>
        <authorList>
            <person name="Issotta F."/>
            <person name="Thyssen C."/>
            <person name="Mena C."/>
            <person name="Moya A."/>
            <person name="Bellenberg S."/>
            <person name="Sproer C."/>
            <person name="Covarrubias P.C."/>
            <person name="Sand W."/>
            <person name="Quatrini R."/>
            <person name="Vera M."/>
        </authorList>
    </citation>
    <scope>NUCLEOTIDE SEQUENCE [LARGE SCALE GENOMIC DNA]</scope>
    <source>
        <strain evidence="8">m-1</strain>
    </source>
</reference>
<dbReference type="CDD" id="cd07984">
    <property type="entry name" value="LPLAT_LABLAT-like"/>
    <property type="match status" value="1"/>
</dbReference>
<evidence type="ECO:0000256" key="2">
    <source>
        <dbReference type="ARBA" id="ARBA00022475"/>
    </source>
</evidence>
<keyword evidence="8" id="KW-1185">Reference proteome</keyword>
<dbReference type="PANTHER" id="PTHR30606:SF4">
    <property type="entry name" value="LIPID A BIOSYNTHESIS MYRISTOYLTRANSFERASE"/>
    <property type="match status" value="1"/>
</dbReference>
<dbReference type="EMBL" id="PSYR01000001">
    <property type="protein sequence ID" value="RCN58345.1"/>
    <property type="molecule type" value="Genomic_DNA"/>
</dbReference>
<dbReference type="GO" id="GO:0009247">
    <property type="term" value="P:glycolipid biosynthetic process"/>
    <property type="evidence" value="ECO:0007669"/>
    <property type="project" value="UniProtKB-ARBA"/>
</dbReference>
<dbReference type="InterPro" id="IPR004960">
    <property type="entry name" value="LipA_acyltrans"/>
</dbReference>
<dbReference type="Proteomes" id="UP000253250">
    <property type="component" value="Unassembled WGS sequence"/>
</dbReference>
<dbReference type="OrthoDB" id="9803456at2"/>
<evidence type="ECO:0000313" key="7">
    <source>
        <dbReference type="EMBL" id="RCN58345.1"/>
    </source>
</evidence>
<comment type="caution">
    <text evidence="7">The sequence shown here is derived from an EMBL/GenBank/DDBJ whole genome shotgun (WGS) entry which is preliminary data.</text>
</comment>
<evidence type="ECO:0000256" key="4">
    <source>
        <dbReference type="ARBA" id="ARBA00022679"/>
    </source>
</evidence>
<evidence type="ECO:0000256" key="6">
    <source>
        <dbReference type="ARBA" id="ARBA00023315"/>
    </source>
</evidence>
<dbReference type="STRING" id="163359.A9R16_08265"/>
<evidence type="ECO:0000256" key="1">
    <source>
        <dbReference type="ARBA" id="ARBA00004533"/>
    </source>
</evidence>
<protein>
    <submittedName>
        <fullName evidence="7">Lipid A biosynthesis acyltransferase</fullName>
    </submittedName>
</protein>
<organism evidence="7 8">
    <name type="scientific">Acidiferrobacter thiooxydans</name>
    <dbReference type="NCBI Taxonomy" id="163359"/>
    <lineage>
        <taxon>Bacteria</taxon>
        <taxon>Pseudomonadati</taxon>
        <taxon>Pseudomonadota</taxon>
        <taxon>Gammaproteobacteria</taxon>
        <taxon>Acidiferrobacterales</taxon>
        <taxon>Acidiferrobacteraceae</taxon>
        <taxon>Acidiferrobacter</taxon>
    </lineage>
</organism>